<evidence type="ECO:0000313" key="5">
    <source>
        <dbReference type="Proteomes" id="UP000332515"/>
    </source>
</evidence>
<feature type="chain" id="PRO_5025488197" evidence="2">
    <location>
        <begin position="34"/>
        <end position="144"/>
    </location>
</feature>
<dbReference type="InterPro" id="IPR006311">
    <property type="entry name" value="TAT_signal"/>
</dbReference>
<dbReference type="PANTHER" id="PTHR36933">
    <property type="entry name" value="SLL0788 PROTEIN"/>
    <property type="match status" value="1"/>
</dbReference>
<dbReference type="AlphaFoldDB" id="A0A6A7Y5Y5"/>
<evidence type="ECO:0000259" key="3">
    <source>
        <dbReference type="Pfam" id="PF03713"/>
    </source>
</evidence>
<dbReference type="Pfam" id="PF03713">
    <property type="entry name" value="DUF305"/>
    <property type="match status" value="1"/>
</dbReference>
<accession>A0A6A7Y5Y5</accession>
<sequence length="144" mass="15103">MTNASVPRHSRRPAIAGLALAAAIALAPAAAFAQASNSGTMPMGDTMGQMPMAHGDSTPGGSAADKALDAANQRMMGAMDVKPTGNPDRDFVRMMIAHHQGAIDMAKVELKYGKDPEIRRLASAIVAAQEKEIAEMKAWLAKHP</sequence>
<keyword evidence="5" id="KW-1185">Reference proteome</keyword>
<dbReference type="RefSeq" id="WP_153482274.1">
    <property type="nucleotide sequence ID" value="NZ_VWNA01000001.1"/>
</dbReference>
<evidence type="ECO:0000256" key="2">
    <source>
        <dbReference type="SAM" id="SignalP"/>
    </source>
</evidence>
<dbReference type="Proteomes" id="UP000332515">
    <property type="component" value="Unassembled WGS sequence"/>
</dbReference>
<protein>
    <submittedName>
        <fullName evidence="4">DUF305 domain-containing protein</fullName>
    </submittedName>
</protein>
<reference evidence="4 5" key="1">
    <citation type="submission" date="2019-09" db="EMBL/GenBank/DDBJ databases">
        <title>Segnochrobactrum spirostomi gen. nov., sp. nov., isolated from the ciliate Spirostomum cf. yagiui and description of a novel family, Segnochrobactraceae fam. nov. within the order Rhizobiales of the class Alphaproteobacteria.</title>
        <authorList>
            <person name="Akter S."/>
            <person name="Shazib S.U.A."/>
            <person name="Shin M.K."/>
        </authorList>
    </citation>
    <scope>NUCLEOTIDE SEQUENCE [LARGE SCALE GENOMIC DNA]</scope>
    <source>
        <strain evidence="4 5">Sp-1</strain>
    </source>
</reference>
<proteinExistence type="predicted"/>
<feature type="region of interest" description="Disordered" evidence="1">
    <location>
        <begin position="42"/>
        <end position="65"/>
    </location>
</feature>
<feature type="signal peptide" evidence="2">
    <location>
        <begin position="1"/>
        <end position="33"/>
    </location>
</feature>
<gene>
    <name evidence="4" type="ORF">F0357_12895</name>
</gene>
<evidence type="ECO:0000256" key="1">
    <source>
        <dbReference type="SAM" id="MobiDB-lite"/>
    </source>
</evidence>
<organism evidence="4 5">
    <name type="scientific">Segnochrobactrum spirostomi</name>
    <dbReference type="NCBI Taxonomy" id="2608987"/>
    <lineage>
        <taxon>Bacteria</taxon>
        <taxon>Pseudomonadati</taxon>
        <taxon>Pseudomonadota</taxon>
        <taxon>Alphaproteobacteria</taxon>
        <taxon>Hyphomicrobiales</taxon>
        <taxon>Segnochrobactraceae</taxon>
        <taxon>Segnochrobactrum</taxon>
    </lineage>
</organism>
<feature type="domain" description="DUF305" evidence="3">
    <location>
        <begin position="45"/>
        <end position="140"/>
    </location>
</feature>
<dbReference type="InterPro" id="IPR012347">
    <property type="entry name" value="Ferritin-like"/>
</dbReference>
<comment type="caution">
    <text evidence="4">The sequence shown here is derived from an EMBL/GenBank/DDBJ whole genome shotgun (WGS) entry which is preliminary data.</text>
</comment>
<keyword evidence="2" id="KW-0732">Signal</keyword>
<name>A0A6A7Y5Y5_9HYPH</name>
<dbReference type="PANTHER" id="PTHR36933:SF1">
    <property type="entry name" value="SLL0788 PROTEIN"/>
    <property type="match status" value="1"/>
</dbReference>
<dbReference type="Gene3D" id="1.20.1260.10">
    <property type="match status" value="1"/>
</dbReference>
<dbReference type="PROSITE" id="PS51318">
    <property type="entry name" value="TAT"/>
    <property type="match status" value="1"/>
</dbReference>
<evidence type="ECO:0000313" key="4">
    <source>
        <dbReference type="EMBL" id="MQT13518.1"/>
    </source>
</evidence>
<dbReference type="InterPro" id="IPR005183">
    <property type="entry name" value="DUF305_CopM-like"/>
</dbReference>
<dbReference type="EMBL" id="VWNA01000001">
    <property type="protein sequence ID" value="MQT13518.1"/>
    <property type="molecule type" value="Genomic_DNA"/>
</dbReference>